<accession>A6UTJ9</accession>
<evidence type="ECO:0000313" key="2">
    <source>
        <dbReference type="EMBL" id="ABR55821.1"/>
    </source>
</evidence>
<dbReference type="Proteomes" id="UP000001106">
    <property type="component" value="Chromosome"/>
</dbReference>
<dbReference type="InterPro" id="IPR038726">
    <property type="entry name" value="PDDEXK_AddAB-type"/>
</dbReference>
<dbReference type="STRING" id="419665.Maeo_0229"/>
<dbReference type="Gene3D" id="3.90.320.10">
    <property type="match status" value="1"/>
</dbReference>
<dbReference type="EMBL" id="CP000743">
    <property type="protein sequence ID" value="ABR55821.1"/>
    <property type="molecule type" value="Genomic_DNA"/>
</dbReference>
<dbReference type="AlphaFoldDB" id="A6UTJ9"/>
<reference evidence="2" key="1">
    <citation type="submission" date="2007-06" db="EMBL/GenBank/DDBJ databases">
        <title>Complete sequence of Methanococcus aeolicus Nankai-3.</title>
        <authorList>
            <consortium name="US DOE Joint Genome Institute"/>
            <person name="Copeland A."/>
            <person name="Lucas S."/>
            <person name="Lapidus A."/>
            <person name="Barry K."/>
            <person name="Glavina del Rio T."/>
            <person name="Dalin E."/>
            <person name="Tice H."/>
            <person name="Pitluck S."/>
            <person name="Chain P."/>
            <person name="Malfatti S."/>
            <person name="Shin M."/>
            <person name="Vergez L."/>
            <person name="Schmutz J."/>
            <person name="Larimer F."/>
            <person name="Land M."/>
            <person name="Hauser L."/>
            <person name="Kyrpides N."/>
            <person name="Lykidis A."/>
            <person name="Sieprawska-Lupa M."/>
            <person name="Whitman W.B."/>
            <person name="Richardson P."/>
        </authorList>
    </citation>
    <scope>NUCLEOTIDE SEQUENCE [LARGE SCALE GENOMIC DNA]</scope>
    <source>
        <strain evidence="2">Nankai-3</strain>
    </source>
</reference>
<dbReference type="HOGENOM" id="CLU_908303_0_0_2"/>
<dbReference type="KEGG" id="mae:Maeo_0229"/>
<dbReference type="InterPro" id="IPR011604">
    <property type="entry name" value="PDDEXK-like_dom_sf"/>
</dbReference>
<evidence type="ECO:0000313" key="3">
    <source>
        <dbReference type="Proteomes" id="UP000001106"/>
    </source>
</evidence>
<protein>
    <recommendedName>
        <fullName evidence="1">PD-(D/E)XK endonuclease-like domain-containing protein</fullName>
    </recommendedName>
</protein>
<proteinExistence type="predicted"/>
<keyword evidence="3" id="KW-1185">Reference proteome</keyword>
<dbReference type="eggNOG" id="arCOG00801">
    <property type="taxonomic scope" value="Archaea"/>
</dbReference>
<gene>
    <name evidence="2" type="ordered locus">Maeo_0229</name>
</gene>
<dbReference type="RefSeq" id="WP_011972953.1">
    <property type="nucleotide sequence ID" value="NC_009635.1"/>
</dbReference>
<sequence length="306" mass="35935">MMELNSYKSLKIKKKEEKEKIKQRYSITADILSYQLCKRQYGFNTVKGFSSTQKTQAWHGDLIHQVLSMLHRRYLHNIKLIKGGLTEKDPLPTEADVEELLNKANETLKSRGIIPISKENNKLISQVKELLKKFNKIEGKHLYPKIIDTEVRLQADMGDYLLYGVMDVIAKNEDGEFEIWDYKGMLFPSKDEDKLKKYEYQMLIYGELLKQQTGRYPSKCILYFVNELNRIKSPKPKYIIDFKDEKNIKKIKEAMENFSNTVKEIEKCKELGNWNIDKPADKETCSICDLRWGCPVCKKKYPLKPL</sequence>
<dbReference type="GeneID" id="5327576"/>
<organism evidence="2 3">
    <name type="scientific">Methanococcus aeolicus (strain ATCC BAA-1280 / DSM 17508 / OCM 812 / Nankai-3)</name>
    <dbReference type="NCBI Taxonomy" id="419665"/>
    <lineage>
        <taxon>Archaea</taxon>
        <taxon>Methanobacteriati</taxon>
        <taxon>Methanobacteriota</taxon>
        <taxon>Methanomada group</taxon>
        <taxon>Methanococci</taxon>
        <taxon>Methanococcales</taxon>
        <taxon>Methanococcaceae</taxon>
        <taxon>Methanococcus</taxon>
    </lineage>
</organism>
<dbReference type="Pfam" id="PF12705">
    <property type="entry name" value="PDDEXK_1"/>
    <property type="match status" value="1"/>
</dbReference>
<name>A6UTJ9_META3</name>
<feature type="domain" description="PD-(D/E)XK endonuclease-like" evidence="1">
    <location>
        <begin position="33"/>
        <end position="295"/>
    </location>
</feature>
<evidence type="ECO:0000259" key="1">
    <source>
        <dbReference type="Pfam" id="PF12705"/>
    </source>
</evidence>